<proteinExistence type="predicted"/>
<dbReference type="AlphaFoldDB" id="A0A9P0PMH9"/>
<evidence type="ECO:0000313" key="1">
    <source>
        <dbReference type="EMBL" id="CAH1989943.1"/>
    </source>
</evidence>
<evidence type="ECO:0000313" key="2">
    <source>
        <dbReference type="Proteomes" id="UP001152888"/>
    </source>
</evidence>
<dbReference type="Proteomes" id="UP001152888">
    <property type="component" value="Unassembled WGS sequence"/>
</dbReference>
<gene>
    <name evidence="1" type="ORF">ACAOBT_LOCUS19378</name>
</gene>
<name>A0A9P0PMH9_ACAOB</name>
<sequence length="67" mass="7881">MKKNYLFFQFIKASRHVDFGQPAYFCMEQKNFVITIEILTKSSKILIAESKVWRNFCGNVLEAKACR</sequence>
<reference evidence="1" key="1">
    <citation type="submission" date="2022-03" db="EMBL/GenBank/DDBJ databases">
        <authorList>
            <person name="Sayadi A."/>
        </authorList>
    </citation>
    <scope>NUCLEOTIDE SEQUENCE</scope>
</reference>
<protein>
    <submittedName>
        <fullName evidence="1">Uncharacterized protein</fullName>
    </submittedName>
</protein>
<organism evidence="1 2">
    <name type="scientific">Acanthoscelides obtectus</name>
    <name type="common">Bean weevil</name>
    <name type="synonym">Bruchus obtectus</name>
    <dbReference type="NCBI Taxonomy" id="200917"/>
    <lineage>
        <taxon>Eukaryota</taxon>
        <taxon>Metazoa</taxon>
        <taxon>Ecdysozoa</taxon>
        <taxon>Arthropoda</taxon>
        <taxon>Hexapoda</taxon>
        <taxon>Insecta</taxon>
        <taxon>Pterygota</taxon>
        <taxon>Neoptera</taxon>
        <taxon>Endopterygota</taxon>
        <taxon>Coleoptera</taxon>
        <taxon>Polyphaga</taxon>
        <taxon>Cucujiformia</taxon>
        <taxon>Chrysomeloidea</taxon>
        <taxon>Chrysomelidae</taxon>
        <taxon>Bruchinae</taxon>
        <taxon>Bruchini</taxon>
        <taxon>Acanthoscelides</taxon>
    </lineage>
</organism>
<comment type="caution">
    <text evidence="1">The sequence shown here is derived from an EMBL/GenBank/DDBJ whole genome shotgun (WGS) entry which is preliminary data.</text>
</comment>
<accession>A0A9P0PMH9</accession>
<keyword evidence="2" id="KW-1185">Reference proteome</keyword>
<dbReference type="EMBL" id="CAKOFQ010007076">
    <property type="protein sequence ID" value="CAH1989943.1"/>
    <property type="molecule type" value="Genomic_DNA"/>
</dbReference>